<dbReference type="RefSeq" id="WP_013842642.1">
    <property type="nucleotide sequence ID" value="NC_015589.1"/>
</dbReference>
<sequence>MKKKFLLLLFTMTISLVSTVLWTTPAIAAFQDISGQWWEQPIVECNAADIVSGRSTTIFAPKDSVNRLEAVVMLNRALGHRSEADTYNMAEGGYNFPSNFPEWGKKNIAFAADKGYISKSGIPTMDPKHPASRAEIAVLFANALKLSADGYELNFTDNAAIADSLKPFVAAAVKHGIMVGKTGNKFDPNANVTRGEMAVIIARLFENGKISPQPDKYFIAKLSSINTTNKSFTAVKGGQTVTYSLAGDAVYYRDGKKSSLSSFKANENVKVALGSDNKVKFLAYTTAAVSGNTNTVTPDPVPVTPPTTVTGSQIKGYVVNVYLDYVTIHYDDDTSQQIDTTRFSSSLMGFARGQRVALTKSGGVVTEITPLNETRKVFGDVVSIDSSSITYKDDDRYERTLDFASNCKIKDRDGDTISYKDVEEDDTVEMELTDQGKVQSVRLKKATSASVSNREGEVTYIKTSGSYRISIKLSDGDEKTYDVDEDVEVYKGSSSKNRDFKDLSKEDYVKLKLNSRDEVTRIDILNVEVVEGEVTALDTYDLTIRVKDSRDKSKTYDVISKVSVLEDSKSRSFRYISKGDDVRLLLNEDGEVFLINILTGSSSNKDGTYSGVITDLDIDDEKITLEKSGKKTSYNLEEDVTVRGNNNGNSLEKIIIGSEADLRIEDSLVTRITITEQEDITIEGKLDKINASRIYLIQDNGTRNGVRHLFILDKNVTVKDAKGKSISLSKLNDDYSGETVIVELDGGEADRITVK</sequence>
<feature type="domain" description="SLH" evidence="3">
    <location>
        <begin position="25"/>
        <end position="88"/>
    </location>
</feature>
<dbReference type="HOGENOM" id="CLU_368716_0_0_9"/>
<keyword evidence="5" id="KW-1185">Reference proteome</keyword>
<dbReference type="eggNOG" id="COG1352">
    <property type="taxonomic scope" value="Bacteria"/>
</dbReference>
<dbReference type="Pfam" id="PF00395">
    <property type="entry name" value="SLH"/>
    <property type="match status" value="2"/>
</dbReference>
<dbReference type="EMBL" id="CP002780">
    <property type="protein sequence ID" value="AEG60886.1"/>
    <property type="molecule type" value="Genomic_DNA"/>
</dbReference>
<gene>
    <name evidence="4" type="ordered locus">Desru_2660</name>
</gene>
<dbReference type="Proteomes" id="UP000009234">
    <property type="component" value="Chromosome"/>
</dbReference>
<dbReference type="STRING" id="696281.Desru_2660"/>
<feature type="signal peptide" evidence="2">
    <location>
        <begin position="1"/>
        <end position="28"/>
    </location>
</feature>
<evidence type="ECO:0000256" key="1">
    <source>
        <dbReference type="ARBA" id="ARBA00022737"/>
    </source>
</evidence>
<dbReference type="AlphaFoldDB" id="F6DQJ2"/>
<name>F6DQJ2_DESRL</name>
<feature type="chain" id="PRO_5003333386" evidence="2">
    <location>
        <begin position="29"/>
        <end position="755"/>
    </location>
</feature>
<proteinExistence type="predicted"/>
<protein>
    <submittedName>
        <fullName evidence="4">S-layer domain-containing protein</fullName>
    </submittedName>
</protein>
<evidence type="ECO:0000256" key="2">
    <source>
        <dbReference type="SAM" id="SignalP"/>
    </source>
</evidence>
<accession>F6DQJ2</accession>
<keyword evidence="2" id="KW-0732">Signal</keyword>
<evidence type="ECO:0000259" key="3">
    <source>
        <dbReference type="PROSITE" id="PS51272"/>
    </source>
</evidence>
<feature type="domain" description="SLH" evidence="3">
    <location>
        <begin position="152"/>
        <end position="215"/>
    </location>
</feature>
<reference evidence="5" key="1">
    <citation type="submission" date="2011-05" db="EMBL/GenBank/DDBJ databases">
        <title>Complete sequence of Desulfotomaculum ruminis DSM 2154.</title>
        <authorList>
            <person name="Lucas S."/>
            <person name="Copeland A."/>
            <person name="Lapidus A."/>
            <person name="Cheng J.-F."/>
            <person name="Goodwin L."/>
            <person name="Pitluck S."/>
            <person name="Lu M."/>
            <person name="Detter J.C."/>
            <person name="Han C."/>
            <person name="Tapia R."/>
            <person name="Land M."/>
            <person name="Hauser L."/>
            <person name="Kyrpides N."/>
            <person name="Ivanova N."/>
            <person name="Mikhailova N."/>
            <person name="Pagani I."/>
            <person name="Stams A.J.M."/>
            <person name="Plugge C.M."/>
            <person name="Muyzer G."/>
            <person name="Kuever J."/>
            <person name="Parshina S.N."/>
            <person name="Ivanova A.E."/>
            <person name="Nazina T.N."/>
            <person name="Brambilla E."/>
            <person name="Spring S."/>
            <person name="Klenk H.-P."/>
            <person name="Woyke T."/>
        </authorList>
    </citation>
    <scope>NUCLEOTIDE SEQUENCE [LARGE SCALE GENOMIC DNA]</scope>
    <source>
        <strain evidence="5">ATCC 23193 / DSM 2154 / NCIB 8452 / DL</strain>
    </source>
</reference>
<dbReference type="PROSITE" id="PS51272">
    <property type="entry name" value="SLH"/>
    <property type="match status" value="3"/>
</dbReference>
<evidence type="ECO:0000313" key="5">
    <source>
        <dbReference type="Proteomes" id="UP000009234"/>
    </source>
</evidence>
<organism evidence="4 5">
    <name type="scientific">Desulforamulus ruminis (strain ATCC 23193 / DSM 2154 / NCIMB 8452 / DL)</name>
    <name type="common">Desulfotomaculum ruminis</name>
    <dbReference type="NCBI Taxonomy" id="696281"/>
    <lineage>
        <taxon>Bacteria</taxon>
        <taxon>Bacillati</taxon>
        <taxon>Bacillota</taxon>
        <taxon>Clostridia</taxon>
        <taxon>Eubacteriales</taxon>
        <taxon>Peptococcaceae</taxon>
        <taxon>Desulforamulus</taxon>
    </lineage>
</organism>
<reference evidence="4 5" key="2">
    <citation type="journal article" date="2012" name="Stand. Genomic Sci.">
        <title>Complete genome sequence of the sulfate-reducing firmicute Desulfotomaculum ruminis type strain (DL(T)).</title>
        <authorList>
            <person name="Spring S."/>
            <person name="Visser M."/>
            <person name="Lu M."/>
            <person name="Copeland A."/>
            <person name="Lapidus A."/>
            <person name="Lucas S."/>
            <person name="Cheng J.F."/>
            <person name="Han C."/>
            <person name="Tapia R."/>
            <person name="Goodwin L.A."/>
            <person name="Pitluck S."/>
            <person name="Ivanova N."/>
            <person name="Land M."/>
            <person name="Hauser L."/>
            <person name="Larimer F."/>
            <person name="Rohde M."/>
            <person name="Goker M."/>
            <person name="Detter J.C."/>
            <person name="Kyrpides N.C."/>
            <person name="Woyke T."/>
            <person name="Schaap P.J."/>
            <person name="Plugge C.M."/>
            <person name="Muyzer G."/>
            <person name="Kuever J."/>
            <person name="Pereira I.A."/>
            <person name="Parshina S.N."/>
            <person name="Bernier-Latmani R."/>
            <person name="Stams A.J."/>
            <person name="Klenk H.P."/>
        </authorList>
    </citation>
    <scope>NUCLEOTIDE SEQUENCE [LARGE SCALE GENOMIC DNA]</scope>
    <source>
        <strain evidence="5">ATCC 23193 / DSM 2154 / NCIB 8452 / DL</strain>
    </source>
</reference>
<feature type="domain" description="SLH" evidence="3">
    <location>
        <begin position="91"/>
        <end position="150"/>
    </location>
</feature>
<evidence type="ECO:0000313" key="4">
    <source>
        <dbReference type="EMBL" id="AEG60886.1"/>
    </source>
</evidence>
<dbReference type="OrthoDB" id="2611444at2"/>
<dbReference type="KEGG" id="dru:Desru_2660"/>
<keyword evidence="1" id="KW-0677">Repeat</keyword>
<dbReference type="InterPro" id="IPR001119">
    <property type="entry name" value="SLH_dom"/>
</dbReference>